<dbReference type="SUPFAM" id="SSF53098">
    <property type="entry name" value="Ribonuclease H-like"/>
    <property type="match status" value="1"/>
</dbReference>
<evidence type="ECO:0000256" key="5">
    <source>
        <dbReference type="ARBA" id="ARBA00023242"/>
    </source>
</evidence>
<accession>A0A232M430</accession>
<reference evidence="8 9" key="1">
    <citation type="journal article" date="2015" name="Environ. Microbiol.">
        <title>Metagenome sequence of Elaphomyces granulatus from sporocarp tissue reveals Ascomycota ectomycorrhizal fingerprints of genome expansion and a Proteobacteria-rich microbiome.</title>
        <authorList>
            <person name="Quandt C.A."/>
            <person name="Kohler A."/>
            <person name="Hesse C.N."/>
            <person name="Sharpton T.J."/>
            <person name="Martin F."/>
            <person name="Spatafora J.W."/>
        </authorList>
    </citation>
    <scope>NUCLEOTIDE SEQUENCE [LARGE SCALE GENOMIC DNA]</scope>
    <source>
        <strain evidence="8 9">OSC145934</strain>
    </source>
</reference>
<dbReference type="Proteomes" id="UP000243515">
    <property type="component" value="Unassembled WGS sequence"/>
</dbReference>
<keyword evidence="3" id="KW-0863">Zinc-finger</keyword>
<evidence type="ECO:0000256" key="4">
    <source>
        <dbReference type="ARBA" id="ARBA00022833"/>
    </source>
</evidence>
<feature type="domain" description="HAT C-terminal dimerisation" evidence="7">
    <location>
        <begin position="677"/>
        <end position="758"/>
    </location>
</feature>
<feature type="region of interest" description="Disordered" evidence="6">
    <location>
        <begin position="35"/>
        <end position="65"/>
    </location>
</feature>
<keyword evidence="5" id="KW-0539">Nucleus</keyword>
<evidence type="ECO:0000313" key="8">
    <source>
        <dbReference type="EMBL" id="OXV11139.1"/>
    </source>
</evidence>
<dbReference type="InterPro" id="IPR052035">
    <property type="entry name" value="ZnF_BED_domain_contain"/>
</dbReference>
<dbReference type="InterPro" id="IPR012337">
    <property type="entry name" value="RNaseH-like_sf"/>
</dbReference>
<evidence type="ECO:0000256" key="3">
    <source>
        <dbReference type="ARBA" id="ARBA00022771"/>
    </source>
</evidence>
<keyword evidence="2" id="KW-0479">Metal-binding</keyword>
<feature type="region of interest" description="Disordered" evidence="6">
    <location>
        <begin position="769"/>
        <end position="795"/>
    </location>
</feature>
<comment type="subcellular location">
    <subcellularLocation>
        <location evidence="1">Nucleus</location>
    </subcellularLocation>
</comment>
<evidence type="ECO:0000256" key="1">
    <source>
        <dbReference type="ARBA" id="ARBA00004123"/>
    </source>
</evidence>
<dbReference type="OrthoDB" id="4364441at2759"/>
<evidence type="ECO:0000256" key="6">
    <source>
        <dbReference type="SAM" id="MobiDB-lite"/>
    </source>
</evidence>
<gene>
    <name evidence="8" type="ORF">Egran_01100</name>
</gene>
<proteinExistence type="predicted"/>
<evidence type="ECO:0000256" key="2">
    <source>
        <dbReference type="ARBA" id="ARBA00022723"/>
    </source>
</evidence>
<feature type="compositionally biased region" description="Low complexity" evidence="6">
    <location>
        <begin position="35"/>
        <end position="52"/>
    </location>
</feature>
<keyword evidence="9" id="KW-1185">Reference proteome</keyword>
<dbReference type="GO" id="GO:0046983">
    <property type="term" value="F:protein dimerization activity"/>
    <property type="evidence" value="ECO:0007669"/>
    <property type="project" value="InterPro"/>
</dbReference>
<dbReference type="GO" id="GO:0005634">
    <property type="term" value="C:nucleus"/>
    <property type="evidence" value="ECO:0007669"/>
    <property type="project" value="UniProtKB-SubCell"/>
</dbReference>
<keyword evidence="4" id="KW-0862">Zinc</keyword>
<dbReference type="PANTHER" id="PTHR46481:SF10">
    <property type="entry name" value="ZINC FINGER BED DOMAIN-CONTAINING PROTEIN 39"/>
    <property type="match status" value="1"/>
</dbReference>
<dbReference type="PANTHER" id="PTHR46481">
    <property type="entry name" value="ZINC FINGER BED DOMAIN-CONTAINING PROTEIN 4"/>
    <property type="match status" value="1"/>
</dbReference>
<protein>
    <recommendedName>
        <fullName evidence="7">HAT C-terminal dimerisation domain-containing protein</fullName>
    </recommendedName>
</protein>
<dbReference type="AlphaFoldDB" id="A0A232M430"/>
<dbReference type="EMBL" id="NPHW01002588">
    <property type="protein sequence ID" value="OXV11139.1"/>
    <property type="molecule type" value="Genomic_DNA"/>
</dbReference>
<dbReference type="InterPro" id="IPR008906">
    <property type="entry name" value="HATC_C_dom"/>
</dbReference>
<dbReference type="GO" id="GO:0008270">
    <property type="term" value="F:zinc ion binding"/>
    <property type="evidence" value="ECO:0007669"/>
    <property type="project" value="UniProtKB-KW"/>
</dbReference>
<dbReference type="Pfam" id="PF05699">
    <property type="entry name" value="Dimer_Tnp_hAT"/>
    <property type="match status" value="1"/>
</dbReference>
<organism evidence="8 9">
    <name type="scientific">Elaphomyces granulatus</name>
    <dbReference type="NCBI Taxonomy" id="519963"/>
    <lineage>
        <taxon>Eukaryota</taxon>
        <taxon>Fungi</taxon>
        <taxon>Dikarya</taxon>
        <taxon>Ascomycota</taxon>
        <taxon>Pezizomycotina</taxon>
        <taxon>Eurotiomycetes</taxon>
        <taxon>Eurotiomycetidae</taxon>
        <taxon>Eurotiales</taxon>
        <taxon>Elaphomycetaceae</taxon>
        <taxon>Elaphomyces</taxon>
    </lineage>
</organism>
<sequence length="818" mass="93960">MLLTLSREESTLQNYHAVKFFRLIKMSSSIVSRPTTALESSSDESTSKSTSAVIGQADEPPAELPRSPNKLCVLYPTEDSNKAELFRTWWNSTPYGIKLQTAGRQLKWGNKTQDGKSVWSHFVDGANILQGAPKVLCKYCWRDHTHPSIKNSGTSTLRKHINSGWCRKTGKRPLSAQLALNNLYKKAKQDQSSPSLPSFSQSTFQDYLFSFILETNLPFRLVEHDSFRKLLSLCRPGIQTPHQTYLKTTLLQRFDAMQKGLLDDLSSSRKLSLALDCWKSPNHYSFLAITGYFISDDWRYCEVLLAFKPLHGKHSAFRLAEYVMEILAFYNITKRLLTITADNVKNNNTLRKQLHKLLRKENIEWDYRPSTIRCMSHTIQLSVLKFLSVLKIQPPNDEPEKASKKQRYDHISSEDIGYHNTYLKIRSLVTAINSSPQRIQQFIDLQNPDDRELFSSSSHSSQKVRLVQDVTTRWESSYEMVKTAWELKKTIRRWLIAYGQERFGNLSIQDSEWKKIEDILRILEPFAILTSLIGTTLQVSVHSVFRSFNWLFDRIGDITGELGAKKGEATIELLEALNVAKKRLQIYYGKNSGIYGRFFNLATILDPSIRLELYNDPSWADSKKEYEEEFRDHFQAYYAHLCVGPQPGSTESDSSRPSFSIATIGRPLSKPLRTRSELDCYLSDTFCFDDEGLLQNPLEMWKKIEPKYPTIANMAKDILSIPASGVGVERLFNTARDVCFYRGNHPNLSTIEMIMLLKWNEKLGLPPSDETSNLFDKEGSQIADTDEPWIDEQPASMKEEYVDWESESSDESMLDSFY</sequence>
<name>A0A232M430_9EURO</name>
<evidence type="ECO:0000259" key="7">
    <source>
        <dbReference type="Pfam" id="PF05699"/>
    </source>
</evidence>
<comment type="caution">
    <text evidence="8">The sequence shown here is derived from an EMBL/GenBank/DDBJ whole genome shotgun (WGS) entry which is preliminary data.</text>
</comment>
<evidence type="ECO:0000313" key="9">
    <source>
        <dbReference type="Proteomes" id="UP000243515"/>
    </source>
</evidence>